<dbReference type="Proteomes" id="UP000472267">
    <property type="component" value="Chromosome 23"/>
</dbReference>
<reference evidence="2" key="2">
    <citation type="submission" date="2025-08" db="UniProtKB">
        <authorList>
            <consortium name="Ensembl"/>
        </authorList>
    </citation>
    <scope>IDENTIFICATION</scope>
</reference>
<dbReference type="GO" id="GO:0042981">
    <property type="term" value="P:regulation of apoptotic process"/>
    <property type="evidence" value="ECO:0007669"/>
    <property type="project" value="InterPro"/>
</dbReference>
<dbReference type="Pfam" id="PF00619">
    <property type="entry name" value="CARD"/>
    <property type="match status" value="1"/>
</dbReference>
<accession>A0A672HCN3</accession>
<evidence type="ECO:0000313" key="3">
    <source>
        <dbReference type="Proteomes" id="UP000472267"/>
    </source>
</evidence>
<reference evidence="2" key="1">
    <citation type="submission" date="2019-06" db="EMBL/GenBank/DDBJ databases">
        <authorList>
            <consortium name="Wellcome Sanger Institute Data Sharing"/>
        </authorList>
    </citation>
    <scope>NUCLEOTIDE SEQUENCE [LARGE SCALE GENOMIC DNA]</scope>
</reference>
<dbReference type="InterPro" id="IPR011029">
    <property type="entry name" value="DEATH-like_dom_sf"/>
</dbReference>
<reference evidence="2" key="3">
    <citation type="submission" date="2025-09" db="UniProtKB">
        <authorList>
            <consortium name="Ensembl"/>
        </authorList>
    </citation>
    <scope>IDENTIFICATION</scope>
</reference>
<evidence type="ECO:0000259" key="1">
    <source>
        <dbReference type="PROSITE" id="PS50209"/>
    </source>
</evidence>
<dbReference type="PROSITE" id="PS50209">
    <property type="entry name" value="CARD"/>
    <property type="match status" value="1"/>
</dbReference>
<dbReference type="AlphaFoldDB" id="A0A672HCN3"/>
<dbReference type="OMA" id="EICGDLM"/>
<feature type="domain" description="CARD" evidence="1">
    <location>
        <begin position="1"/>
        <end position="86"/>
    </location>
</feature>
<organism evidence="2 3">
    <name type="scientific">Salarias fasciatus</name>
    <name type="common">Jewelled blenny</name>
    <name type="synonym">Blennius fasciatus</name>
    <dbReference type="NCBI Taxonomy" id="181472"/>
    <lineage>
        <taxon>Eukaryota</taxon>
        <taxon>Metazoa</taxon>
        <taxon>Chordata</taxon>
        <taxon>Craniata</taxon>
        <taxon>Vertebrata</taxon>
        <taxon>Euteleostomi</taxon>
        <taxon>Actinopterygii</taxon>
        <taxon>Neopterygii</taxon>
        <taxon>Teleostei</taxon>
        <taxon>Neoteleostei</taxon>
        <taxon>Acanthomorphata</taxon>
        <taxon>Ovalentaria</taxon>
        <taxon>Blenniimorphae</taxon>
        <taxon>Blenniiformes</taxon>
        <taxon>Blennioidei</taxon>
        <taxon>Blenniidae</taxon>
        <taxon>Salariinae</taxon>
        <taxon>Salarias</taxon>
    </lineage>
</organism>
<keyword evidence="3" id="KW-1185">Reference proteome</keyword>
<evidence type="ECO:0000313" key="2">
    <source>
        <dbReference type="Ensembl" id="ENSSFAP00005026734.1"/>
    </source>
</evidence>
<dbReference type="Ensembl" id="ENSSFAT00005027772.1">
    <property type="protein sequence ID" value="ENSSFAP00005026734.1"/>
    <property type="gene ID" value="ENSSFAG00005013687.1"/>
</dbReference>
<dbReference type="InParanoid" id="A0A672HCN3"/>
<dbReference type="SUPFAM" id="SSF47986">
    <property type="entry name" value="DEATH domain"/>
    <property type="match status" value="1"/>
</dbReference>
<dbReference type="InterPro" id="IPR001315">
    <property type="entry name" value="CARD"/>
</dbReference>
<protein>
    <recommendedName>
        <fullName evidence="1">CARD domain-containing protein</fullName>
    </recommendedName>
</protein>
<dbReference type="Gene3D" id="1.10.533.10">
    <property type="entry name" value="Death Domain, Fas"/>
    <property type="match status" value="1"/>
</dbReference>
<name>A0A672HCN3_SALFA</name>
<proteinExistence type="predicted"/>
<sequence length="86" mass="9775">GKKLHSARAQLIERLSEDNLKQLLDRLLHEGVLNDQESDSVQSRNRSDGVRGLVDMVHRKGNVACSVFIRELCELDRHLSEDLQLA</sequence>